<accession>A0A9D3RNW6</accession>
<dbReference type="InterPro" id="IPR051179">
    <property type="entry name" value="WD_repeat_multifunction"/>
</dbReference>
<comment type="similarity">
    <text evidence="4">Belongs to the WD repeat PAAF1/RPN14 family.</text>
</comment>
<dbReference type="Proteomes" id="UP001044222">
    <property type="component" value="Chromosome 13"/>
</dbReference>
<reference evidence="8" key="1">
    <citation type="submission" date="2021-01" db="EMBL/GenBank/DDBJ databases">
        <title>A chromosome-scale assembly of European eel, Anguilla anguilla.</title>
        <authorList>
            <person name="Henkel C."/>
            <person name="Jong-Raadsen S.A."/>
            <person name="Dufour S."/>
            <person name="Weltzien F.-A."/>
            <person name="Palstra A.P."/>
            <person name="Pelster B."/>
            <person name="Spaink H.P."/>
            <person name="Van Den Thillart G.E."/>
            <person name="Jansen H."/>
            <person name="Zahm M."/>
            <person name="Klopp C."/>
            <person name="Cedric C."/>
            <person name="Louis A."/>
            <person name="Berthelot C."/>
            <person name="Parey E."/>
            <person name="Roest Crollius H."/>
            <person name="Montfort J."/>
            <person name="Robinson-Rechavi M."/>
            <person name="Bucao C."/>
            <person name="Bouchez O."/>
            <person name="Gislard M."/>
            <person name="Lluch J."/>
            <person name="Milhes M."/>
            <person name="Lampietro C."/>
            <person name="Lopez Roques C."/>
            <person name="Donnadieu C."/>
            <person name="Braasch I."/>
            <person name="Desvignes T."/>
            <person name="Postlethwait J."/>
            <person name="Bobe J."/>
            <person name="Guiguen Y."/>
            <person name="Dirks R."/>
        </authorList>
    </citation>
    <scope>NUCLEOTIDE SEQUENCE</scope>
    <source>
        <strain evidence="8">Tag_6206</strain>
        <tissue evidence="8">Liver</tissue>
    </source>
</reference>
<name>A0A9D3RNW6_ANGAN</name>
<dbReference type="EMBL" id="JAFIRN010000013">
    <property type="protein sequence ID" value="KAG5837270.1"/>
    <property type="molecule type" value="Genomic_DNA"/>
</dbReference>
<feature type="repeat" description="WD" evidence="7">
    <location>
        <begin position="88"/>
        <end position="129"/>
    </location>
</feature>
<keyword evidence="9" id="KW-1185">Reference proteome</keyword>
<evidence type="ECO:0000313" key="8">
    <source>
        <dbReference type="EMBL" id="KAG5837270.1"/>
    </source>
</evidence>
<dbReference type="PROSITE" id="PS50082">
    <property type="entry name" value="WD_REPEATS_2"/>
    <property type="match status" value="3"/>
</dbReference>
<dbReference type="PANTHER" id="PTHR19857:SF19">
    <property type="entry name" value="26S PROTEASOME REGULATORY SUBUNIT RPN14"/>
    <property type="match status" value="1"/>
</dbReference>
<evidence type="ECO:0000256" key="3">
    <source>
        <dbReference type="ARBA" id="ARBA00022942"/>
    </source>
</evidence>
<evidence type="ECO:0000256" key="6">
    <source>
        <dbReference type="ARBA" id="ARBA00075753"/>
    </source>
</evidence>
<gene>
    <name evidence="8" type="ORF">ANANG_G00237510</name>
</gene>
<keyword evidence="1 7" id="KW-0853">WD repeat</keyword>
<dbReference type="SUPFAM" id="SSF50978">
    <property type="entry name" value="WD40 repeat-like"/>
    <property type="match status" value="1"/>
</dbReference>
<evidence type="ECO:0000256" key="7">
    <source>
        <dbReference type="PROSITE-ProRule" id="PRU00221"/>
    </source>
</evidence>
<dbReference type="AlphaFoldDB" id="A0A9D3RNW6"/>
<dbReference type="Pfam" id="PF00400">
    <property type="entry name" value="WD40"/>
    <property type="match status" value="3"/>
</dbReference>
<evidence type="ECO:0000256" key="1">
    <source>
        <dbReference type="ARBA" id="ARBA00022574"/>
    </source>
</evidence>
<keyword evidence="3" id="KW-0647">Proteasome</keyword>
<feature type="repeat" description="WD" evidence="7">
    <location>
        <begin position="130"/>
        <end position="171"/>
    </location>
</feature>
<dbReference type="FunFam" id="2.130.10.10:FF:000181">
    <property type="entry name" value="Proteasomal ATPase associated factor 1"/>
    <property type="match status" value="1"/>
</dbReference>
<dbReference type="InterPro" id="IPR015943">
    <property type="entry name" value="WD40/YVTN_repeat-like_dom_sf"/>
</dbReference>
<keyword evidence="2" id="KW-0677">Repeat</keyword>
<dbReference type="SMART" id="SM00320">
    <property type="entry name" value="WD40"/>
    <property type="match status" value="6"/>
</dbReference>
<comment type="caution">
    <text evidence="8">The sequence shown here is derived from an EMBL/GenBank/DDBJ whole genome shotgun (WGS) entry which is preliminary data.</text>
</comment>
<dbReference type="InterPro" id="IPR036322">
    <property type="entry name" value="WD40_repeat_dom_sf"/>
</dbReference>
<protein>
    <recommendedName>
        <fullName evidence="5">Proteasomal ATPase-associated factor 1</fullName>
    </recommendedName>
    <alternativeName>
        <fullName evidence="6">WD repeat-containing protein 71</fullName>
    </alternativeName>
</protein>
<organism evidence="8 9">
    <name type="scientific">Anguilla anguilla</name>
    <name type="common">European freshwater eel</name>
    <name type="synonym">Muraena anguilla</name>
    <dbReference type="NCBI Taxonomy" id="7936"/>
    <lineage>
        <taxon>Eukaryota</taxon>
        <taxon>Metazoa</taxon>
        <taxon>Chordata</taxon>
        <taxon>Craniata</taxon>
        <taxon>Vertebrata</taxon>
        <taxon>Euteleostomi</taxon>
        <taxon>Actinopterygii</taxon>
        <taxon>Neopterygii</taxon>
        <taxon>Teleostei</taxon>
        <taxon>Anguilliformes</taxon>
        <taxon>Anguillidae</taxon>
        <taxon>Anguilla</taxon>
    </lineage>
</organism>
<dbReference type="GO" id="GO:0000502">
    <property type="term" value="C:proteasome complex"/>
    <property type="evidence" value="ECO:0007669"/>
    <property type="project" value="UniProtKB-KW"/>
</dbReference>
<evidence type="ECO:0000256" key="2">
    <source>
        <dbReference type="ARBA" id="ARBA00022737"/>
    </source>
</evidence>
<evidence type="ECO:0000313" key="9">
    <source>
        <dbReference type="Proteomes" id="UP001044222"/>
    </source>
</evidence>
<dbReference type="PROSITE" id="PS50294">
    <property type="entry name" value="WD_REPEATS_REGION"/>
    <property type="match status" value="2"/>
</dbReference>
<proteinExistence type="inferred from homology"/>
<evidence type="ECO:0000256" key="4">
    <source>
        <dbReference type="ARBA" id="ARBA00038321"/>
    </source>
</evidence>
<dbReference type="GO" id="GO:0005829">
    <property type="term" value="C:cytosol"/>
    <property type="evidence" value="ECO:0007669"/>
    <property type="project" value="UniProtKB-ARBA"/>
</dbReference>
<dbReference type="FunFam" id="2.130.10.10:FF:000212">
    <property type="entry name" value="Proteasomal ATPase associated factor 1"/>
    <property type="match status" value="1"/>
</dbReference>
<dbReference type="InterPro" id="IPR001680">
    <property type="entry name" value="WD40_rpt"/>
</dbReference>
<feature type="repeat" description="WD" evidence="7">
    <location>
        <begin position="172"/>
        <end position="204"/>
    </location>
</feature>
<sequence length="392" mass="42431">MEARIQLQSDWWTALRENEGEVWVSCKIPGKPTVYGSLKCQGVSCDGIPTVTASEEFEVLQISKKSIHLSCPSGRTSSTFIIPYTSFPKIHDKSITCLDISSGGGLGVSTSTDGSMKIWNCKNGDRRRELIGHIYDVNCCRFFPSGMVVLSGGMDAQVKVWSCEDGTCPVTLKGHRAGILDTSIVDRGRNVVSCSRDGTARLWDCGKSTCLAVVADCGAPVNGCCVGTADNSINLGTPPEHPGEREVGTEDKLLLLAREDQKLQGVGLQSRTPVFEFHGSDAFNCCTFLSSVYVAAGAQDGNIYQLDLRCLSTPVQVFHRSGAPVHSIIPVREGFIASQGDGSCFIIQQDLDHTIELTGPDADPVYKVAVWEKCIFTCCRDGLVRKYQLSSL</sequence>
<evidence type="ECO:0000256" key="5">
    <source>
        <dbReference type="ARBA" id="ARBA00068927"/>
    </source>
</evidence>
<dbReference type="PANTHER" id="PTHR19857">
    <property type="entry name" value="MITOCHONDRIAL DIVISION PROTEIN 1-RELATED"/>
    <property type="match status" value="1"/>
</dbReference>
<dbReference type="Gene3D" id="2.130.10.10">
    <property type="entry name" value="YVTN repeat-like/Quinoprotein amine dehydrogenase"/>
    <property type="match status" value="2"/>
</dbReference>